<feature type="region of interest" description="Disordered" evidence="1">
    <location>
        <begin position="177"/>
        <end position="196"/>
    </location>
</feature>
<evidence type="ECO:0000313" key="3">
    <source>
        <dbReference type="Proteomes" id="UP001619911"/>
    </source>
</evidence>
<dbReference type="Proteomes" id="UP001619911">
    <property type="component" value="Unassembled WGS sequence"/>
</dbReference>
<reference evidence="2 3" key="1">
    <citation type="submission" date="2023-07" db="EMBL/GenBank/DDBJ databases">
        <title>Bacillus lucianemedeirus sp. nov, a new species isolated from an immunobiological production facility.</title>
        <authorList>
            <person name="Costa L.V."/>
            <person name="Miranda R.V.S.L."/>
            <person name="Brandao M.L.L."/>
            <person name="Reis C.M.F."/>
            <person name="Frazao A.M."/>
            <person name="Cruz F.V."/>
            <person name="Baio P.V.P."/>
            <person name="Veras J.F.C."/>
            <person name="Ramos J.N."/>
            <person name="Vieira V."/>
        </authorList>
    </citation>
    <scope>NUCLEOTIDE SEQUENCE [LARGE SCALE GENOMIC DNA]</scope>
    <source>
        <strain evidence="2 3">B190/17</strain>
    </source>
</reference>
<evidence type="ECO:0000313" key="2">
    <source>
        <dbReference type="EMBL" id="MFK2826238.1"/>
    </source>
</evidence>
<organism evidence="2 3">
    <name type="scientific">Bacillus lumedeiriae</name>
    <dbReference type="NCBI Taxonomy" id="3058829"/>
    <lineage>
        <taxon>Bacteria</taxon>
        <taxon>Bacillati</taxon>
        <taxon>Bacillota</taxon>
        <taxon>Bacilli</taxon>
        <taxon>Bacillales</taxon>
        <taxon>Bacillaceae</taxon>
        <taxon>Bacillus</taxon>
    </lineage>
</organism>
<dbReference type="RefSeq" id="WP_404317308.1">
    <property type="nucleotide sequence ID" value="NZ_JAUIYO010000008.1"/>
</dbReference>
<comment type="caution">
    <text evidence="2">The sequence shown here is derived from an EMBL/GenBank/DDBJ whole genome shotgun (WGS) entry which is preliminary data.</text>
</comment>
<proteinExistence type="predicted"/>
<evidence type="ECO:0008006" key="4">
    <source>
        <dbReference type="Google" id="ProtNLM"/>
    </source>
</evidence>
<name>A0ABW8IAR1_9BACI</name>
<evidence type="ECO:0000256" key="1">
    <source>
        <dbReference type="SAM" id="MobiDB-lite"/>
    </source>
</evidence>
<sequence length="196" mass="21834">MGGVKQVNKEVIGSLLGKVVKVNRGGHDSRVGILLAVEDDYFVLLTEEDGVLYYNSQHVKSLTDNTKGGLQFNLGIPEGFTYAKGTSFSEMMKNLKYHWISINRGGHEKYEGVLDEVNDNYITMIINEEIIRIAAFHIRNLSYGLMVEEVEEESNSNDNTSNSSSSSTYRAIYYYSNNKSSSDSNNANSSKSSSNK</sequence>
<accession>A0ABW8IAR1</accession>
<keyword evidence="3" id="KW-1185">Reference proteome</keyword>
<protein>
    <recommendedName>
        <fullName evidence="4">Spore coat protein</fullName>
    </recommendedName>
</protein>
<dbReference type="EMBL" id="JAUIYO010000008">
    <property type="protein sequence ID" value="MFK2826238.1"/>
    <property type="molecule type" value="Genomic_DNA"/>
</dbReference>
<gene>
    <name evidence="2" type="ORF">QYG89_11235</name>
</gene>